<evidence type="ECO:0000256" key="4">
    <source>
        <dbReference type="ARBA" id="ARBA00022989"/>
    </source>
</evidence>
<sequence length="94" mass="10645">MDIANFTFMDGIRLSIFAMLVVFLILVLLQFIIYSFKFLPRDLGLKKSSDPVASAPASIESQDEDEMVAMLMASILAKEEFKGNIRVKSIKRIR</sequence>
<dbReference type="eggNOG" id="ENOG5033F16">
    <property type="taxonomic scope" value="Bacteria"/>
</dbReference>
<keyword evidence="8" id="KW-1185">Reference proteome</keyword>
<dbReference type="Pfam" id="PF04277">
    <property type="entry name" value="OAD_gamma"/>
    <property type="match status" value="1"/>
</dbReference>
<dbReference type="Proteomes" id="UP000017747">
    <property type="component" value="Unassembled WGS sequence"/>
</dbReference>
<accession>V7I894</accession>
<dbReference type="InterPro" id="IPR005899">
    <property type="entry name" value="Na_pump_deCOase"/>
</dbReference>
<evidence type="ECO:0000256" key="6">
    <source>
        <dbReference type="SAM" id="Phobius"/>
    </source>
</evidence>
<dbReference type="GO" id="GO:0005886">
    <property type="term" value="C:plasma membrane"/>
    <property type="evidence" value="ECO:0007669"/>
    <property type="project" value="UniProtKB-SubCell"/>
</dbReference>
<organism evidence="7 8">
    <name type="scientific">Youngiibacter fragilis 232.1</name>
    <dbReference type="NCBI Taxonomy" id="994573"/>
    <lineage>
        <taxon>Bacteria</taxon>
        <taxon>Bacillati</taxon>
        <taxon>Bacillota</taxon>
        <taxon>Clostridia</taxon>
        <taxon>Eubacteriales</taxon>
        <taxon>Clostridiaceae</taxon>
        <taxon>Youngiibacter</taxon>
    </lineage>
</organism>
<evidence type="ECO:0000313" key="8">
    <source>
        <dbReference type="Proteomes" id="UP000017747"/>
    </source>
</evidence>
<dbReference type="GO" id="GO:0015081">
    <property type="term" value="F:sodium ion transmembrane transporter activity"/>
    <property type="evidence" value="ECO:0007669"/>
    <property type="project" value="InterPro"/>
</dbReference>
<comment type="subcellular location">
    <subcellularLocation>
        <location evidence="1">Cell membrane</location>
    </subcellularLocation>
</comment>
<dbReference type="EMBL" id="AXUN02000015">
    <property type="protein sequence ID" value="ETA82415.1"/>
    <property type="molecule type" value="Genomic_DNA"/>
</dbReference>
<reference evidence="7 8" key="1">
    <citation type="journal article" date="2014" name="Genome Announc.">
        <title>Genome Sequence of Youngiibacter fragilis, the Type Strain of the Genus Youngiibacter.</title>
        <authorList>
            <person name="Wawrik C.B."/>
            <person name="Callaghan A.V."/>
            <person name="Stamps B.W."/>
            <person name="Wawrik B."/>
        </authorList>
    </citation>
    <scope>NUCLEOTIDE SEQUENCE [LARGE SCALE GENOMIC DNA]</scope>
    <source>
        <strain evidence="7 8">232.1</strain>
    </source>
</reference>
<keyword evidence="5 6" id="KW-0472">Membrane</keyword>
<evidence type="ECO:0000256" key="5">
    <source>
        <dbReference type="ARBA" id="ARBA00023136"/>
    </source>
</evidence>
<evidence type="ECO:0000256" key="3">
    <source>
        <dbReference type="ARBA" id="ARBA00022692"/>
    </source>
</evidence>
<evidence type="ECO:0000313" key="7">
    <source>
        <dbReference type="EMBL" id="ETA82415.1"/>
    </source>
</evidence>
<dbReference type="STRING" id="994573.T472_0201260"/>
<dbReference type="RefSeq" id="WP_023387173.1">
    <property type="nucleotide sequence ID" value="NZ_AXUN02000015.1"/>
</dbReference>
<keyword evidence="4 6" id="KW-1133">Transmembrane helix</keyword>
<proteinExistence type="predicted"/>
<dbReference type="AlphaFoldDB" id="V7I894"/>
<protein>
    <submittedName>
        <fullName evidence="7">ADP-ribose pyrophosphatase</fullName>
    </submittedName>
</protein>
<keyword evidence="2" id="KW-1003">Cell membrane</keyword>
<feature type="transmembrane region" description="Helical" evidence="6">
    <location>
        <begin position="12"/>
        <end position="36"/>
    </location>
</feature>
<dbReference type="GO" id="GO:0036376">
    <property type="term" value="P:sodium ion export across plasma membrane"/>
    <property type="evidence" value="ECO:0007669"/>
    <property type="project" value="InterPro"/>
</dbReference>
<keyword evidence="3 6" id="KW-0812">Transmembrane</keyword>
<evidence type="ECO:0000256" key="2">
    <source>
        <dbReference type="ARBA" id="ARBA00022475"/>
    </source>
</evidence>
<dbReference type="OrthoDB" id="1957007at2"/>
<gene>
    <name evidence="7" type="ORF">T472_0201260</name>
</gene>
<name>V7I894_9CLOT</name>
<comment type="caution">
    <text evidence="7">The sequence shown here is derived from an EMBL/GenBank/DDBJ whole genome shotgun (WGS) entry which is preliminary data.</text>
</comment>
<evidence type="ECO:0000256" key="1">
    <source>
        <dbReference type="ARBA" id="ARBA00004236"/>
    </source>
</evidence>